<dbReference type="EMBL" id="CAJJDO010000003">
    <property type="protein sequence ID" value="CAD8134316.1"/>
    <property type="molecule type" value="Genomic_DNA"/>
</dbReference>
<comment type="caution">
    <text evidence="1">The sequence shown here is derived from an EMBL/GenBank/DDBJ whole genome shotgun (WGS) entry which is preliminary data.</text>
</comment>
<organism evidence="1 3">
    <name type="scientific">Paramecium pentaurelia</name>
    <dbReference type="NCBI Taxonomy" id="43138"/>
    <lineage>
        <taxon>Eukaryota</taxon>
        <taxon>Sar</taxon>
        <taxon>Alveolata</taxon>
        <taxon>Ciliophora</taxon>
        <taxon>Intramacronucleata</taxon>
        <taxon>Oligohymenophorea</taxon>
        <taxon>Peniculida</taxon>
        <taxon>Parameciidae</taxon>
        <taxon>Paramecium</taxon>
    </lineage>
</organism>
<dbReference type="AlphaFoldDB" id="A0A8S1S5T6"/>
<dbReference type="EMBL" id="CAJJDO010000003">
    <property type="protein sequence ID" value="CAD8134314.1"/>
    <property type="molecule type" value="Genomic_DNA"/>
</dbReference>
<dbReference type="Proteomes" id="UP000689195">
    <property type="component" value="Unassembled WGS sequence"/>
</dbReference>
<accession>A0A8S1S5T6</accession>
<keyword evidence="3" id="KW-1185">Reference proteome</keyword>
<reference evidence="1" key="1">
    <citation type="submission" date="2021-01" db="EMBL/GenBank/DDBJ databases">
        <authorList>
            <consortium name="Genoscope - CEA"/>
            <person name="William W."/>
        </authorList>
    </citation>
    <scope>NUCLEOTIDE SEQUENCE</scope>
</reference>
<evidence type="ECO:0000313" key="3">
    <source>
        <dbReference type="Proteomes" id="UP000689195"/>
    </source>
</evidence>
<sequence>MFQQSTQEIKILLLMNILVEPILINYNQIQLFQKSEYSINITQAKELENQIFNACLRSVDRGGKALTLYSHQEEPKNYLFFQESYWQRTK</sequence>
<name>A0A8S1S5T6_9CILI</name>
<gene>
    <name evidence="1" type="ORF">PPENT_87.1.T0030242</name>
    <name evidence="2" type="ORF">PPENT_87.1.T0030243</name>
</gene>
<proteinExistence type="predicted"/>
<protein>
    <submittedName>
        <fullName evidence="1">Uncharacterized protein</fullName>
    </submittedName>
</protein>
<evidence type="ECO:0000313" key="2">
    <source>
        <dbReference type="EMBL" id="CAD8134316.1"/>
    </source>
</evidence>
<evidence type="ECO:0000313" key="1">
    <source>
        <dbReference type="EMBL" id="CAD8134314.1"/>
    </source>
</evidence>